<dbReference type="SUPFAM" id="SSF50985">
    <property type="entry name" value="RCC1/BLIP-II"/>
    <property type="match status" value="1"/>
</dbReference>
<evidence type="ECO:0000256" key="5">
    <source>
        <dbReference type="ARBA" id="ARBA00023187"/>
    </source>
</evidence>
<evidence type="ECO:0000313" key="10">
    <source>
        <dbReference type="Proteomes" id="UP001233999"/>
    </source>
</evidence>
<evidence type="ECO:0000256" key="4">
    <source>
        <dbReference type="ARBA" id="ARBA00022884"/>
    </source>
</evidence>
<name>A0AAD8A4S8_DIPPU</name>
<reference evidence="9" key="2">
    <citation type="submission" date="2023-05" db="EMBL/GenBank/DDBJ databases">
        <authorList>
            <person name="Fouks B."/>
        </authorList>
    </citation>
    <scope>NUCLEOTIDE SEQUENCE</scope>
    <source>
        <strain evidence="9">Stay&amp;Tobe</strain>
        <tissue evidence="9">Testes</tissue>
    </source>
</reference>
<dbReference type="InterPro" id="IPR058923">
    <property type="entry name" value="RCC1-like_dom"/>
</dbReference>
<comment type="caution">
    <text evidence="9">The sequence shown here is derived from an EMBL/GenBank/DDBJ whole genome shotgun (WGS) entry which is preliminary data.</text>
</comment>
<evidence type="ECO:0000256" key="6">
    <source>
        <dbReference type="PROSITE-ProRule" id="PRU00235"/>
    </source>
</evidence>
<feature type="domain" description="RCC1-like" evidence="8">
    <location>
        <begin position="204"/>
        <end position="511"/>
    </location>
</feature>
<dbReference type="Proteomes" id="UP001233999">
    <property type="component" value="Unassembled WGS sequence"/>
</dbReference>
<sequence>IESVDLALKLLDGYDLRGHKLHVERAKFQMKGNYDPKLKPKKLKKKEKEKLKKKQEKLFDWRPDKLRGERSKHESVVILKNLFEPKLFDKEVSLILEYKQDLREECSKCGDLNSMLPCQRNPEGVAQINFREPEAADACVTLLNGRWFGQRKITAETWDGKTKYKIVETDTEIQQRLQKWDKFLETGEAANENKRETKTDEKGRVFVFGNNDYGQLGLGHKNVTVKPSCIKTLKPEKAVLIACGRAHTLVSTNSGKLFSWGSNSDGQLGVGDIADRAAPTRVMGIQDDVIQLSAGCVSSAALTGTGQLYVWGSNSDGQLGLLDTNDNVLSPTLLPFDERIVHMSCGYYHSAFVTESGSLYTFGESESGKLGLPDSLTNITTPQKVTLAAPIKSVFCGGNHTMAVTVEGEVFAFGNNFNGQLGLGVEVNQNLLPTRVIGLEGHIIREISCGESHTAFVTSNGKLYTCGEGRHGKLCSEQENNNQTIPVRVSKFKGYSVQKVACGGCHTMVLANVKTPEETSENSGLSNELESDVSTCYRISLITNSHLNEGIEK</sequence>
<feature type="repeat" description="RCC1" evidence="6">
    <location>
        <begin position="357"/>
        <end position="407"/>
    </location>
</feature>
<gene>
    <name evidence="9" type="ORF">L9F63_001703</name>
</gene>
<accession>A0AAD8A4S8</accession>
<dbReference type="PROSITE" id="PS00626">
    <property type="entry name" value="RCC1_2"/>
    <property type="match status" value="3"/>
</dbReference>
<dbReference type="Gene3D" id="3.30.70.330">
    <property type="match status" value="1"/>
</dbReference>
<dbReference type="CDD" id="cd12282">
    <property type="entry name" value="RRM2_TatSF1_like"/>
    <property type="match status" value="1"/>
</dbReference>
<dbReference type="Pfam" id="PF25390">
    <property type="entry name" value="WD40_RLD"/>
    <property type="match status" value="1"/>
</dbReference>
<comment type="similarity">
    <text evidence="1">Belongs to the HTATSF1 family.</text>
</comment>
<keyword evidence="3" id="KW-0677">Repeat</keyword>
<dbReference type="EMBL" id="JASPKZ010003857">
    <property type="protein sequence ID" value="KAJ9591767.1"/>
    <property type="molecule type" value="Genomic_DNA"/>
</dbReference>
<feature type="repeat" description="RCC1" evidence="6">
    <location>
        <begin position="306"/>
        <end position="356"/>
    </location>
</feature>
<dbReference type="Gene3D" id="2.130.10.30">
    <property type="entry name" value="Regulator of chromosome condensation 1/beta-lactamase-inhibitor protein II"/>
    <property type="match status" value="1"/>
</dbReference>
<dbReference type="InterPro" id="IPR012677">
    <property type="entry name" value="Nucleotide-bd_a/b_plait_sf"/>
</dbReference>
<dbReference type="InterPro" id="IPR000408">
    <property type="entry name" value="Reg_chr_condens"/>
</dbReference>
<keyword evidence="5" id="KW-0508">mRNA splicing</keyword>
<dbReference type="GO" id="GO:0000398">
    <property type="term" value="P:mRNA splicing, via spliceosome"/>
    <property type="evidence" value="ECO:0007669"/>
    <property type="project" value="UniProtKB-ARBA"/>
</dbReference>
<proteinExistence type="inferred from homology"/>
<keyword evidence="2" id="KW-0507">mRNA processing</keyword>
<reference evidence="9" key="1">
    <citation type="journal article" date="2023" name="IScience">
        <title>Live-bearing cockroach genome reveals convergent evolutionary mechanisms linked to viviparity in insects and beyond.</title>
        <authorList>
            <person name="Fouks B."/>
            <person name="Harrison M.C."/>
            <person name="Mikhailova A.A."/>
            <person name="Marchal E."/>
            <person name="English S."/>
            <person name="Carruthers M."/>
            <person name="Jennings E.C."/>
            <person name="Chiamaka E.L."/>
            <person name="Frigard R.A."/>
            <person name="Pippel M."/>
            <person name="Attardo G.M."/>
            <person name="Benoit J.B."/>
            <person name="Bornberg-Bauer E."/>
            <person name="Tobe S.S."/>
        </authorList>
    </citation>
    <scope>NUCLEOTIDE SEQUENCE</scope>
    <source>
        <strain evidence="9">Stay&amp;Tobe</strain>
    </source>
</reference>
<dbReference type="AlphaFoldDB" id="A0AAD8A4S8"/>
<dbReference type="GO" id="GO:0005684">
    <property type="term" value="C:U2-type spliceosomal complex"/>
    <property type="evidence" value="ECO:0007669"/>
    <property type="project" value="UniProtKB-ARBA"/>
</dbReference>
<evidence type="ECO:0000259" key="7">
    <source>
        <dbReference type="Pfam" id="PF00076"/>
    </source>
</evidence>
<keyword evidence="10" id="KW-1185">Reference proteome</keyword>
<dbReference type="InterPro" id="IPR035979">
    <property type="entry name" value="RBD_domain_sf"/>
</dbReference>
<evidence type="ECO:0000256" key="1">
    <source>
        <dbReference type="ARBA" id="ARBA00007747"/>
    </source>
</evidence>
<dbReference type="GO" id="GO:0003723">
    <property type="term" value="F:RNA binding"/>
    <property type="evidence" value="ECO:0007669"/>
    <property type="project" value="UniProtKB-KW"/>
</dbReference>
<dbReference type="InterPro" id="IPR009091">
    <property type="entry name" value="RCC1/BLIP-II"/>
</dbReference>
<dbReference type="PANTHER" id="PTHR22872:SF9">
    <property type="entry name" value="X-LINKED RETINITIS PIGMENTOSA GTPASE REGULATOR"/>
    <property type="match status" value="1"/>
</dbReference>
<dbReference type="SUPFAM" id="SSF54928">
    <property type="entry name" value="RNA-binding domain, RBD"/>
    <property type="match status" value="1"/>
</dbReference>
<dbReference type="Pfam" id="PF00076">
    <property type="entry name" value="RRM_1"/>
    <property type="match status" value="1"/>
</dbReference>
<feature type="domain" description="RRM" evidence="7">
    <location>
        <begin position="99"/>
        <end position="154"/>
    </location>
</feature>
<dbReference type="PANTHER" id="PTHR22872">
    <property type="entry name" value="BTK-BINDING PROTEIN-RELATED"/>
    <property type="match status" value="1"/>
</dbReference>
<dbReference type="InterPro" id="IPR000504">
    <property type="entry name" value="RRM_dom"/>
</dbReference>
<keyword evidence="4" id="KW-0694">RNA-binding</keyword>
<protein>
    <recommendedName>
        <fullName evidence="11">RRM domain-containing protein</fullName>
    </recommendedName>
</protein>
<dbReference type="FunFam" id="3.30.70.330:FF:000105">
    <property type="entry name" value="HIV Tat-specific factor 1 homolog"/>
    <property type="match status" value="1"/>
</dbReference>
<feature type="repeat" description="RCC1" evidence="6">
    <location>
        <begin position="203"/>
        <end position="254"/>
    </location>
</feature>
<feature type="non-terminal residue" evidence="9">
    <location>
        <position position="1"/>
    </location>
</feature>
<evidence type="ECO:0000256" key="2">
    <source>
        <dbReference type="ARBA" id="ARBA00022664"/>
    </source>
</evidence>
<evidence type="ECO:0000256" key="3">
    <source>
        <dbReference type="ARBA" id="ARBA00022737"/>
    </source>
</evidence>
<dbReference type="InterPro" id="IPR051625">
    <property type="entry name" value="Signaling_Regulatory_Domain"/>
</dbReference>
<feature type="repeat" description="RCC1" evidence="6">
    <location>
        <begin position="255"/>
        <end position="305"/>
    </location>
</feature>
<dbReference type="PROSITE" id="PS50012">
    <property type="entry name" value="RCC1_3"/>
    <property type="match status" value="6"/>
</dbReference>
<evidence type="ECO:0000259" key="8">
    <source>
        <dbReference type="Pfam" id="PF25390"/>
    </source>
</evidence>
<feature type="repeat" description="RCC1" evidence="6">
    <location>
        <begin position="461"/>
        <end position="513"/>
    </location>
</feature>
<feature type="repeat" description="RCC1" evidence="6">
    <location>
        <begin position="408"/>
        <end position="460"/>
    </location>
</feature>
<evidence type="ECO:0000313" key="9">
    <source>
        <dbReference type="EMBL" id="KAJ9591767.1"/>
    </source>
</evidence>
<organism evidence="9 10">
    <name type="scientific">Diploptera punctata</name>
    <name type="common">Pacific beetle cockroach</name>
    <dbReference type="NCBI Taxonomy" id="6984"/>
    <lineage>
        <taxon>Eukaryota</taxon>
        <taxon>Metazoa</taxon>
        <taxon>Ecdysozoa</taxon>
        <taxon>Arthropoda</taxon>
        <taxon>Hexapoda</taxon>
        <taxon>Insecta</taxon>
        <taxon>Pterygota</taxon>
        <taxon>Neoptera</taxon>
        <taxon>Polyneoptera</taxon>
        <taxon>Dictyoptera</taxon>
        <taxon>Blattodea</taxon>
        <taxon>Blaberoidea</taxon>
        <taxon>Blaberidae</taxon>
        <taxon>Diplopterinae</taxon>
        <taxon>Diploptera</taxon>
    </lineage>
</organism>
<evidence type="ECO:0008006" key="11">
    <source>
        <dbReference type="Google" id="ProtNLM"/>
    </source>
</evidence>
<dbReference type="PRINTS" id="PR00633">
    <property type="entry name" value="RCCNDNSATION"/>
</dbReference>